<dbReference type="GO" id="GO:0005737">
    <property type="term" value="C:cytoplasm"/>
    <property type="evidence" value="ECO:0007669"/>
    <property type="project" value="TreeGrafter"/>
</dbReference>
<keyword evidence="3" id="KW-0808">Transferase</keyword>
<keyword evidence="6" id="KW-0472">Membrane</keyword>
<dbReference type="InterPro" id="IPR008166">
    <property type="entry name" value="Glyco_transf_92"/>
</dbReference>
<evidence type="ECO:0000256" key="5">
    <source>
        <dbReference type="ARBA" id="ARBA00022989"/>
    </source>
</evidence>
<reference evidence="7 8" key="1">
    <citation type="submission" date="2006-01" db="EMBL/GenBank/DDBJ databases">
        <title>Complete sequence of Rhodopseudomonas palustris HaA2.</title>
        <authorList>
            <consortium name="US DOE Joint Genome Institute"/>
            <person name="Copeland A."/>
            <person name="Lucas S."/>
            <person name="Lapidus A."/>
            <person name="Barry K."/>
            <person name="Detter J.C."/>
            <person name="Glavina T."/>
            <person name="Hammon N."/>
            <person name="Israni S."/>
            <person name="Pitluck S."/>
            <person name="Chain P."/>
            <person name="Malfatti S."/>
            <person name="Shin M."/>
            <person name="Vergez L."/>
            <person name="Schmutz J."/>
            <person name="Larimer F."/>
            <person name="Land M."/>
            <person name="Hauser L."/>
            <person name="Pelletier D.A."/>
            <person name="Kyrpides N."/>
            <person name="Anderson I."/>
            <person name="Oda Y."/>
            <person name="Harwood C.S."/>
            <person name="Richardson P."/>
        </authorList>
    </citation>
    <scope>NUCLEOTIDE SEQUENCE [LARGE SCALE GENOMIC DNA]</scope>
    <source>
        <strain evidence="7 8">HaA2</strain>
    </source>
</reference>
<dbReference type="STRING" id="316058.RPB_2129"/>
<dbReference type="KEGG" id="rpb:RPB_2129"/>
<evidence type="ECO:0000256" key="2">
    <source>
        <dbReference type="ARBA" id="ARBA00022676"/>
    </source>
</evidence>
<dbReference type="RefSeq" id="WP_011441023.1">
    <property type="nucleotide sequence ID" value="NC_007778.1"/>
</dbReference>
<keyword evidence="5" id="KW-1133">Transmembrane helix</keyword>
<name>Q2IY75_RHOP2</name>
<dbReference type="OrthoDB" id="1997677at2"/>
<dbReference type="eggNOG" id="COG0463">
    <property type="taxonomic scope" value="Bacteria"/>
</dbReference>
<evidence type="ECO:0000256" key="4">
    <source>
        <dbReference type="ARBA" id="ARBA00022692"/>
    </source>
</evidence>
<evidence type="ECO:0008006" key="9">
    <source>
        <dbReference type="Google" id="ProtNLM"/>
    </source>
</evidence>
<sequence>MPDFKTWLRAPFVWRARALDRAVAGRDVPTLAVVAIFREEAPFLDEWLRFHEGVGVGHFYLYNNFSTDDFREVLAPWIARGLVTLTDWPVEVGQLPAYRHCIRRHRLDAKWMAFIDIDEFLFSPAADKVTDVLGRFAGAPAVGVFSPYFGSAGHEQRPPVPITRAFTRRSPLSKISAKTIANPRWIRAIRNVHLYKYWHGETIDTQGRPFDGDRPVLDLLRLNHYWSRSLSDLQTKIQRGDASTPVPRDSDWHFAAEKDMNAEEDTSILPVLEKVFGTAERSAATPAAR</sequence>
<organism evidence="7 8">
    <name type="scientific">Rhodopseudomonas palustris (strain HaA2)</name>
    <dbReference type="NCBI Taxonomy" id="316058"/>
    <lineage>
        <taxon>Bacteria</taxon>
        <taxon>Pseudomonadati</taxon>
        <taxon>Pseudomonadota</taxon>
        <taxon>Alphaproteobacteria</taxon>
        <taxon>Hyphomicrobiales</taxon>
        <taxon>Nitrobacteraceae</taxon>
        <taxon>Rhodopseudomonas</taxon>
    </lineage>
</organism>
<protein>
    <recommendedName>
        <fullName evidence="9">Glycosyl transferase</fullName>
    </recommendedName>
</protein>
<dbReference type="GO" id="GO:0016020">
    <property type="term" value="C:membrane"/>
    <property type="evidence" value="ECO:0007669"/>
    <property type="project" value="UniProtKB-SubCell"/>
</dbReference>
<comment type="subcellular location">
    <subcellularLocation>
        <location evidence="1">Membrane</location>
        <topology evidence="1">Single-pass membrane protein</topology>
    </subcellularLocation>
</comment>
<dbReference type="PANTHER" id="PTHR21461">
    <property type="entry name" value="GLYCOSYLTRANSFERASE FAMILY 92 PROTEIN"/>
    <property type="match status" value="1"/>
</dbReference>
<proteinExistence type="predicted"/>
<dbReference type="CAZy" id="GT2">
    <property type="family name" value="Glycosyltransferase Family 2"/>
</dbReference>
<evidence type="ECO:0000256" key="3">
    <source>
        <dbReference type="ARBA" id="ARBA00022679"/>
    </source>
</evidence>
<evidence type="ECO:0000313" key="8">
    <source>
        <dbReference type="Proteomes" id="UP000008809"/>
    </source>
</evidence>
<evidence type="ECO:0000256" key="6">
    <source>
        <dbReference type="ARBA" id="ARBA00023136"/>
    </source>
</evidence>
<gene>
    <name evidence="7" type="ordered locus">RPB_2129</name>
</gene>
<evidence type="ECO:0000313" key="7">
    <source>
        <dbReference type="EMBL" id="ABD06835.1"/>
    </source>
</evidence>
<dbReference type="EMBL" id="CP000250">
    <property type="protein sequence ID" value="ABD06835.1"/>
    <property type="molecule type" value="Genomic_DNA"/>
</dbReference>
<accession>Q2IY75</accession>
<dbReference type="Pfam" id="PF01697">
    <property type="entry name" value="Glyco_transf_92"/>
    <property type="match status" value="1"/>
</dbReference>
<keyword evidence="4" id="KW-0812">Transmembrane</keyword>
<evidence type="ECO:0000256" key="1">
    <source>
        <dbReference type="ARBA" id="ARBA00004167"/>
    </source>
</evidence>
<dbReference type="PANTHER" id="PTHR21461:SF69">
    <property type="entry name" value="GLYCOSYLTRANSFERASE FAMILY 92 PROTEIN"/>
    <property type="match status" value="1"/>
</dbReference>
<dbReference type="Proteomes" id="UP000008809">
    <property type="component" value="Chromosome"/>
</dbReference>
<dbReference type="AlphaFoldDB" id="Q2IY75"/>
<dbReference type="HOGENOM" id="CLU_035905_0_0_5"/>
<keyword evidence="8" id="KW-1185">Reference proteome</keyword>
<dbReference type="GO" id="GO:0016757">
    <property type="term" value="F:glycosyltransferase activity"/>
    <property type="evidence" value="ECO:0007669"/>
    <property type="project" value="UniProtKB-KW"/>
</dbReference>
<keyword evidence="2" id="KW-0328">Glycosyltransferase</keyword>